<evidence type="ECO:0000313" key="4">
    <source>
        <dbReference type="Proteomes" id="UP001165065"/>
    </source>
</evidence>
<keyword evidence="4" id="KW-1185">Reference proteome</keyword>
<dbReference type="OrthoDB" id="496at2759"/>
<dbReference type="Pfam" id="PF00400">
    <property type="entry name" value="WD40"/>
    <property type="match status" value="1"/>
</dbReference>
<accession>A0A9W7FVE9</accession>
<evidence type="ECO:0000313" key="3">
    <source>
        <dbReference type="EMBL" id="GMI19372.1"/>
    </source>
</evidence>
<dbReference type="PANTHER" id="PTHR44019">
    <property type="entry name" value="WD REPEAT-CONTAINING PROTEIN 55"/>
    <property type="match status" value="1"/>
</dbReference>
<sequence>MSSLAARIATIQEQNVKKSSNLSRNWREGYWTVRGFEISSEEPDDPMDSIITDAEEGFAKMKELMDKKKKKGGDEDGGEKTINPKITAVVLMEDQSSVAVGRSDGTVFAVKIGSESYAAFVKKQAIAMNAAGSVSTRMDFVREDDLFQSAADDGADAQPEETKFELSTYASLWPGGIIAMASLSETTFAVITDTPSIHVISTSPKVPPITIPTPNLTPIGVKRISPECFVVAFDDGTIQTIKQRGSTDIWFPRDTLYFPTKSRATTMTATDSHVYVGNAEGMVFIARVEEPDFKLENIESATFTAFPESSVTALQAVMGGSLSSKVKEAMAENGGDVDAMDNEDSTTTVLLAGSDNGEVKQYEIIPSQGGDVTHWPRLKTQKLKKRAHTFKGNSGKVTSIVADHAKIITACEDGTVRFYNPRNGRECIYTMDGLDGITQMSLGEEVLVTNGMQEGFICLHDFGIIDDSIDFGTLEVSDD</sequence>
<dbReference type="InterPro" id="IPR050505">
    <property type="entry name" value="WDR55/POC1"/>
</dbReference>
<protein>
    <recommendedName>
        <fullName evidence="5">WD40 repeat-like protein</fullName>
    </recommendedName>
</protein>
<reference evidence="4" key="1">
    <citation type="journal article" date="2023" name="Commun. Biol.">
        <title>Genome analysis of Parmales, the sister group of diatoms, reveals the evolutionary specialization of diatoms from phago-mixotrophs to photoautotrophs.</title>
        <authorList>
            <person name="Ban H."/>
            <person name="Sato S."/>
            <person name="Yoshikawa S."/>
            <person name="Yamada K."/>
            <person name="Nakamura Y."/>
            <person name="Ichinomiya M."/>
            <person name="Sato N."/>
            <person name="Blanc-Mathieu R."/>
            <person name="Endo H."/>
            <person name="Kuwata A."/>
            <person name="Ogata H."/>
        </authorList>
    </citation>
    <scope>NUCLEOTIDE SEQUENCE [LARGE SCALE GENOMIC DNA]</scope>
</reference>
<dbReference type="Proteomes" id="UP001165065">
    <property type="component" value="Unassembled WGS sequence"/>
</dbReference>
<dbReference type="EMBL" id="BRYA01000491">
    <property type="protein sequence ID" value="GMI19372.1"/>
    <property type="molecule type" value="Genomic_DNA"/>
</dbReference>
<name>A0A9W7FVE9_9STRA</name>
<proteinExistence type="predicted"/>
<dbReference type="InterPro" id="IPR001680">
    <property type="entry name" value="WD40_rpt"/>
</dbReference>
<dbReference type="PANTHER" id="PTHR44019:SF8">
    <property type="entry name" value="POC1 CENTRIOLAR PROTEIN HOMOLOG"/>
    <property type="match status" value="1"/>
</dbReference>
<dbReference type="SUPFAM" id="SSF50978">
    <property type="entry name" value="WD40 repeat-like"/>
    <property type="match status" value="1"/>
</dbReference>
<dbReference type="SMART" id="SM00320">
    <property type="entry name" value="WD40"/>
    <property type="match status" value="2"/>
</dbReference>
<dbReference type="SUPFAM" id="SSF69322">
    <property type="entry name" value="Tricorn protease domain 2"/>
    <property type="match status" value="1"/>
</dbReference>
<evidence type="ECO:0008006" key="5">
    <source>
        <dbReference type="Google" id="ProtNLM"/>
    </source>
</evidence>
<gene>
    <name evidence="3" type="ORF">TrCOL_g7641</name>
</gene>
<evidence type="ECO:0000256" key="1">
    <source>
        <dbReference type="ARBA" id="ARBA00022574"/>
    </source>
</evidence>
<dbReference type="AlphaFoldDB" id="A0A9W7FVE9"/>
<dbReference type="InterPro" id="IPR036322">
    <property type="entry name" value="WD40_repeat_dom_sf"/>
</dbReference>
<dbReference type="Gene3D" id="2.130.10.10">
    <property type="entry name" value="YVTN repeat-like/Quinoprotein amine dehydrogenase"/>
    <property type="match status" value="1"/>
</dbReference>
<keyword evidence="2" id="KW-0677">Repeat</keyword>
<dbReference type="InterPro" id="IPR015943">
    <property type="entry name" value="WD40/YVTN_repeat-like_dom_sf"/>
</dbReference>
<evidence type="ECO:0000256" key="2">
    <source>
        <dbReference type="ARBA" id="ARBA00022737"/>
    </source>
</evidence>
<comment type="caution">
    <text evidence="3">The sequence shown here is derived from an EMBL/GenBank/DDBJ whole genome shotgun (WGS) entry which is preliminary data.</text>
</comment>
<keyword evidence="1" id="KW-0853">WD repeat</keyword>
<organism evidence="3 4">
    <name type="scientific">Triparma columacea</name>
    <dbReference type="NCBI Taxonomy" id="722753"/>
    <lineage>
        <taxon>Eukaryota</taxon>
        <taxon>Sar</taxon>
        <taxon>Stramenopiles</taxon>
        <taxon>Ochrophyta</taxon>
        <taxon>Bolidophyceae</taxon>
        <taxon>Parmales</taxon>
        <taxon>Triparmaceae</taxon>
        <taxon>Triparma</taxon>
    </lineage>
</organism>